<proteinExistence type="predicted"/>
<keyword evidence="3" id="KW-1185">Reference proteome</keyword>
<evidence type="ECO:0000313" key="3">
    <source>
        <dbReference type="Proteomes" id="UP000659630"/>
    </source>
</evidence>
<accession>A0A923I5K2</accession>
<dbReference type="PANTHER" id="PTHR42951:SF4">
    <property type="entry name" value="ACYL-COENZYME A THIOESTERASE MBLAC2"/>
    <property type="match status" value="1"/>
</dbReference>
<sequence>MEGRMWPIRTDNKAKRIKWGPPQNQISWAYMKQLRERDATQRIYECDPYIEVYQFGCNFYGLFANNCDGMGDVWMYLIVGPEKSMLIDTAFGLGDTRSLVDELTGGMPLIVANTHSGPDHCLGNVRFDQVYCHEYCEWGIRSRCRPGAWDYLFDENGANIWLDFDRSDLPEYRDYELTPVKNHHRFDLGGGYEVELVWMPGHDSGHAMFLDHGGRRLIAGDDVCSDVIGCGSGGKAGDPYARYCNLESYRDELSKLCLRLDEFDFIFPGHFMVNLENSLMCDILATLDRILAAPEDCDYRLEENSGNGGPKKVRLFKSIPGFSTIAYTANGVWRPKD</sequence>
<organism evidence="2 3">
    <name type="scientific">Anaerofilum hominis</name>
    <dbReference type="NCBI Taxonomy" id="2763016"/>
    <lineage>
        <taxon>Bacteria</taxon>
        <taxon>Bacillati</taxon>
        <taxon>Bacillota</taxon>
        <taxon>Clostridia</taxon>
        <taxon>Eubacteriales</taxon>
        <taxon>Oscillospiraceae</taxon>
        <taxon>Anaerofilum</taxon>
    </lineage>
</organism>
<dbReference type="InterPro" id="IPR001279">
    <property type="entry name" value="Metallo-B-lactamas"/>
</dbReference>
<dbReference type="InterPro" id="IPR050855">
    <property type="entry name" value="NDM-1-like"/>
</dbReference>
<feature type="domain" description="Metallo-beta-lactamase" evidence="1">
    <location>
        <begin position="72"/>
        <end position="270"/>
    </location>
</feature>
<dbReference type="InterPro" id="IPR036866">
    <property type="entry name" value="RibonucZ/Hydroxyglut_hydro"/>
</dbReference>
<comment type="caution">
    <text evidence="2">The sequence shown here is derived from an EMBL/GenBank/DDBJ whole genome shotgun (WGS) entry which is preliminary data.</text>
</comment>
<dbReference type="Proteomes" id="UP000659630">
    <property type="component" value="Unassembled WGS sequence"/>
</dbReference>
<name>A0A923I5K2_9FIRM</name>
<evidence type="ECO:0000313" key="2">
    <source>
        <dbReference type="EMBL" id="MBC5580726.1"/>
    </source>
</evidence>
<dbReference type="AlphaFoldDB" id="A0A923I5K2"/>
<dbReference type="Pfam" id="PF00753">
    <property type="entry name" value="Lactamase_B"/>
    <property type="match status" value="1"/>
</dbReference>
<reference evidence="2" key="1">
    <citation type="submission" date="2020-08" db="EMBL/GenBank/DDBJ databases">
        <title>Genome public.</title>
        <authorList>
            <person name="Liu C."/>
            <person name="Sun Q."/>
        </authorList>
    </citation>
    <scope>NUCLEOTIDE SEQUENCE</scope>
    <source>
        <strain evidence="2">BX8</strain>
    </source>
</reference>
<gene>
    <name evidence="2" type="ORF">H8S23_04340</name>
</gene>
<dbReference type="Gene3D" id="3.60.15.10">
    <property type="entry name" value="Ribonuclease Z/Hydroxyacylglutathione hydrolase-like"/>
    <property type="match status" value="1"/>
</dbReference>
<dbReference type="RefSeq" id="WP_186887058.1">
    <property type="nucleotide sequence ID" value="NZ_JACONZ010000001.1"/>
</dbReference>
<dbReference type="PANTHER" id="PTHR42951">
    <property type="entry name" value="METALLO-BETA-LACTAMASE DOMAIN-CONTAINING"/>
    <property type="match status" value="1"/>
</dbReference>
<dbReference type="SMART" id="SM00849">
    <property type="entry name" value="Lactamase_B"/>
    <property type="match status" value="1"/>
</dbReference>
<dbReference type="SUPFAM" id="SSF56281">
    <property type="entry name" value="Metallo-hydrolase/oxidoreductase"/>
    <property type="match status" value="1"/>
</dbReference>
<protein>
    <submittedName>
        <fullName evidence="2">MBL fold metallo-hydrolase</fullName>
    </submittedName>
</protein>
<dbReference type="EMBL" id="JACONZ010000001">
    <property type="protein sequence ID" value="MBC5580726.1"/>
    <property type="molecule type" value="Genomic_DNA"/>
</dbReference>
<evidence type="ECO:0000259" key="1">
    <source>
        <dbReference type="SMART" id="SM00849"/>
    </source>
</evidence>